<dbReference type="EMBL" id="QNRR01000001">
    <property type="protein sequence ID" value="RBP47931.1"/>
    <property type="molecule type" value="Genomic_DNA"/>
</dbReference>
<dbReference type="Proteomes" id="UP000253426">
    <property type="component" value="Unassembled WGS sequence"/>
</dbReference>
<evidence type="ECO:0000256" key="2">
    <source>
        <dbReference type="HAMAP-Rule" id="MF_01477"/>
    </source>
</evidence>
<protein>
    <recommendedName>
        <fullName evidence="2">Ribosomal silencing factor RsfS</fullName>
    </recommendedName>
</protein>
<evidence type="ECO:0000313" key="4">
    <source>
        <dbReference type="EMBL" id="RBP47931.1"/>
    </source>
</evidence>
<comment type="subcellular location">
    <subcellularLocation>
        <location evidence="2">Cytoplasm</location>
    </subcellularLocation>
</comment>
<gene>
    <name evidence="2" type="primary">rsfS</name>
    <name evidence="4" type="ORF">DES53_101731</name>
</gene>
<dbReference type="HAMAP" id="MF_01477">
    <property type="entry name" value="Iojap_RsfS"/>
    <property type="match status" value="1"/>
</dbReference>
<evidence type="ECO:0000313" key="5">
    <source>
        <dbReference type="Proteomes" id="UP000253426"/>
    </source>
</evidence>
<dbReference type="GO" id="GO:0090071">
    <property type="term" value="P:negative regulation of ribosome biogenesis"/>
    <property type="evidence" value="ECO:0007669"/>
    <property type="project" value="UniProtKB-UniRule"/>
</dbReference>
<dbReference type="GO" id="GO:0017148">
    <property type="term" value="P:negative regulation of translation"/>
    <property type="evidence" value="ECO:0007669"/>
    <property type="project" value="UniProtKB-UniRule"/>
</dbReference>
<evidence type="ECO:0000256" key="1">
    <source>
        <dbReference type="ARBA" id="ARBA00010574"/>
    </source>
</evidence>
<keyword evidence="2" id="KW-0963">Cytoplasm</keyword>
<dbReference type="Gene3D" id="3.30.460.10">
    <property type="entry name" value="Beta Polymerase, domain 2"/>
    <property type="match status" value="1"/>
</dbReference>
<dbReference type="PANTHER" id="PTHR21043">
    <property type="entry name" value="IOJAP SUPERFAMILY ORTHOLOG"/>
    <property type="match status" value="1"/>
</dbReference>
<comment type="similarity">
    <text evidence="1 2">Belongs to the Iojap/RsfS family.</text>
</comment>
<keyword evidence="2" id="KW-0678">Repressor</keyword>
<accession>A0A366HUG8</accession>
<dbReference type="InterPro" id="IPR004394">
    <property type="entry name" value="Iojap/RsfS/C7orf30"/>
</dbReference>
<keyword evidence="2" id="KW-0810">Translation regulation</keyword>
<dbReference type="AlphaFoldDB" id="A0A366HUG8"/>
<comment type="subunit">
    <text evidence="2">Interacts with ribosomal protein uL14 (rplN).</text>
</comment>
<dbReference type="Pfam" id="PF02410">
    <property type="entry name" value="RsfS"/>
    <property type="match status" value="1"/>
</dbReference>
<reference evidence="4 5" key="1">
    <citation type="submission" date="2018-06" db="EMBL/GenBank/DDBJ databases">
        <title>Genomic Encyclopedia of Type Strains, Phase IV (KMG-IV): sequencing the most valuable type-strain genomes for metagenomic binning, comparative biology and taxonomic classification.</title>
        <authorList>
            <person name="Goeker M."/>
        </authorList>
    </citation>
    <scope>NUCLEOTIDE SEQUENCE [LARGE SCALE GENOMIC DNA]</scope>
    <source>
        <strain evidence="4 5">DSM 25532</strain>
    </source>
</reference>
<comment type="caution">
    <text evidence="4">The sequence shown here is derived from an EMBL/GenBank/DDBJ whole genome shotgun (WGS) entry which is preliminary data.</text>
</comment>
<name>A0A366HUG8_9BACT</name>
<dbReference type="RefSeq" id="WP_245958080.1">
    <property type="nucleotide sequence ID" value="NZ_QNRR01000001.1"/>
</dbReference>
<organism evidence="4 5">
    <name type="scientific">Roseimicrobium gellanilyticum</name>
    <dbReference type="NCBI Taxonomy" id="748857"/>
    <lineage>
        <taxon>Bacteria</taxon>
        <taxon>Pseudomonadati</taxon>
        <taxon>Verrucomicrobiota</taxon>
        <taxon>Verrucomicrobiia</taxon>
        <taxon>Verrucomicrobiales</taxon>
        <taxon>Verrucomicrobiaceae</taxon>
        <taxon>Roseimicrobium</taxon>
    </lineage>
</organism>
<dbReference type="GO" id="GO:0005737">
    <property type="term" value="C:cytoplasm"/>
    <property type="evidence" value="ECO:0007669"/>
    <property type="project" value="UniProtKB-SubCell"/>
</dbReference>
<feature type="region of interest" description="Disordered" evidence="3">
    <location>
        <begin position="140"/>
        <end position="164"/>
    </location>
</feature>
<comment type="function">
    <text evidence="2">Functions as a ribosomal silencing factor. Interacts with ribosomal protein uL14 (rplN), blocking formation of intersubunit bridge B8. Prevents association of the 30S and 50S ribosomal subunits and the formation of functional ribosomes, thus repressing translation.</text>
</comment>
<dbReference type="GO" id="GO:0042256">
    <property type="term" value="P:cytosolic ribosome assembly"/>
    <property type="evidence" value="ECO:0007669"/>
    <property type="project" value="UniProtKB-UniRule"/>
</dbReference>
<dbReference type="PANTHER" id="PTHR21043:SF0">
    <property type="entry name" value="MITOCHONDRIAL ASSEMBLY OF RIBOSOMAL LARGE SUBUNIT PROTEIN 1"/>
    <property type="match status" value="1"/>
</dbReference>
<dbReference type="InterPro" id="IPR043519">
    <property type="entry name" value="NT_sf"/>
</dbReference>
<dbReference type="NCBIfam" id="TIGR00090">
    <property type="entry name" value="rsfS_iojap_ybeB"/>
    <property type="match status" value="1"/>
</dbReference>
<dbReference type="SUPFAM" id="SSF81301">
    <property type="entry name" value="Nucleotidyltransferase"/>
    <property type="match status" value="1"/>
</dbReference>
<keyword evidence="5" id="KW-1185">Reference proteome</keyword>
<sequence length="164" mass="18048">MAKKAASKKAAKPVAAAPSKFEGEAMAKAAANYADDKKAEDIVIMDVRGISPVTDYFVICSVTSMPQLRAVRDEIEYQFKTEHHARPLAGDRNLESLWLILHYGDVMIHVFHKDKRDFYALEDLWSDAPVVSWSPTLPAAAAKKTTAKKATTKKAASKKATKAK</sequence>
<dbReference type="GO" id="GO:0043023">
    <property type="term" value="F:ribosomal large subunit binding"/>
    <property type="evidence" value="ECO:0007669"/>
    <property type="project" value="TreeGrafter"/>
</dbReference>
<proteinExistence type="inferred from homology"/>
<feature type="compositionally biased region" description="Basic residues" evidence="3">
    <location>
        <begin position="145"/>
        <end position="164"/>
    </location>
</feature>
<evidence type="ECO:0000256" key="3">
    <source>
        <dbReference type="SAM" id="MobiDB-lite"/>
    </source>
</evidence>